<evidence type="ECO:0000313" key="5">
    <source>
        <dbReference type="Proteomes" id="UP000820818"/>
    </source>
</evidence>
<sequence>MIAVALFKVLALSAMASVRLGFVSLFPEKPSFKNATEVDVQDDFETEKPFTEEEFESSILKKDYELNEVSERDGRRVQCGNDVTLMSRKNVLFTSSQRWPNAQIPYVISASYTSRQREIIASAMKAYHTHTCIRFVPRTVEKNYIRILKTGQGCWSDVGMTGGRQKVSLDDHCVLYSRPGLVMHELMHVLGFYHEHQRPDRDKYVSINFDNIEGRNKDYFQKTKMWDLATARFSYDYASLMHYPSDAFAKDPTIPVIKPLRGKPALGQRKAFSPLDLKKLNRFYCKASGLYGYNGGKPIKRWGFYRPVKFYSKF</sequence>
<keyword evidence="1 2" id="KW-0645">Protease</keyword>
<dbReference type="InterPro" id="IPR001506">
    <property type="entry name" value="Peptidase_M12A"/>
</dbReference>
<feature type="signal peptide" evidence="2">
    <location>
        <begin position="1"/>
        <end position="21"/>
    </location>
</feature>
<dbReference type="PANTHER" id="PTHR10127">
    <property type="entry name" value="DISCOIDIN, CUB, EGF, LAMININ , AND ZINC METALLOPROTEASE DOMAIN CONTAINING"/>
    <property type="match status" value="1"/>
</dbReference>
<dbReference type="SMART" id="SM00235">
    <property type="entry name" value="ZnMc"/>
    <property type="match status" value="1"/>
</dbReference>
<feature type="binding site" evidence="1">
    <location>
        <position position="184"/>
    </location>
    <ligand>
        <name>Zn(2+)</name>
        <dbReference type="ChEBI" id="CHEBI:29105"/>
        <note>catalytic</note>
    </ligand>
</feature>
<dbReference type="FunFam" id="3.40.390.10:FF:000066">
    <property type="entry name" value="Metalloendopeptidase"/>
    <property type="match status" value="1"/>
</dbReference>
<evidence type="ECO:0000259" key="3">
    <source>
        <dbReference type="PROSITE" id="PS51864"/>
    </source>
</evidence>
<dbReference type="GO" id="GO:0006508">
    <property type="term" value="P:proteolysis"/>
    <property type="evidence" value="ECO:0007669"/>
    <property type="project" value="UniProtKB-KW"/>
</dbReference>
<dbReference type="GO" id="GO:0004222">
    <property type="term" value="F:metalloendopeptidase activity"/>
    <property type="evidence" value="ECO:0007669"/>
    <property type="project" value="UniProtKB-UniRule"/>
</dbReference>
<feature type="chain" id="PRO_5041771952" description="Metalloendopeptidase" evidence="2">
    <location>
        <begin position="22"/>
        <end position="314"/>
    </location>
</feature>
<dbReference type="SUPFAM" id="SSF55486">
    <property type="entry name" value="Metalloproteases ('zincins'), catalytic domain"/>
    <property type="match status" value="1"/>
</dbReference>
<keyword evidence="1 2" id="KW-0479">Metal-binding</keyword>
<dbReference type="AlphaFoldDB" id="A0AAD5KQD4"/>
<dbReference type="PANTHER" id="PTHR10127:SF883">
    <property type="entry name" value="ZINC METALLOPROTEINASE NAS-8"/>
    <property type="match status" value="1"/>
</dbReference>
<dbReference type="Gene3D" id="3.40.390.10">
    <property type="entry name" value="Collagenase (Catalytic Domain)"/>
    <property type="match status" value="1"/>
</dbReference>
<dbReference type="Proteomes" id="UP000820818">
    <property type="component" value="Linkage Group LG5"/>
</dbReference>
<dbReference type="InterPro" id="IPR034035">
    <property type="entry name" value="Astacin-like_dom"/>
</dbReference>
<feature type="binding site" evidence="1">
    <location>
        <position position="194"/>
    </location>
    <ligand>
        <name>Zn(2+)</name>
        <dbReference type="ChEBI" id="CHEBI:29105"/>
        <note>catalytic</note>
    </ligand>
</feature>
<dbReference type="EMBL" id="WJBH02000005">
    <property type="protein sequence ID" value="KAI9558057.1"/>
    <property type="molecule type" value="Genomic_DNA"/>
</dbReference>
<dbReference type="PROSITE" id="PS51864">
    <property type="entry name" value="ASTACIN"/>
    <property type="match status" value="1"/>
</dbReference>
<keyword evidence="5" id="KW-1185">Reference proteome</keyword>
<dbReference type="InterPro" id="IPR006026">
    <property type="entry name" value="Peptidase_Metallo"/>
</dbReference>
<dbReference type="GO" id="GO:0008270">
    <property type="term" value="F:zinc ion binding"/>
    <property type="evidence" value="ECO:0007669"/>
    <property type="project" value="UniProtKB-UniRule"/>
</dbReference>
<dbReference type="Pfam" id="PF01400">
    <property type="entry name" value="Astacin"/>
    <property type="match status" value="1"/>
</dbReference>
<accession>A0AAD5KQD4</accession>
<gene>
    <name evidence="4" type="ORF">GHT06_014810</name>
</gene>
<keyword evidence="1 2" id="KW-0862">Zinc</keyword>
<keyword evidence="2" id="KW-0732">Signal</keyword>
<feature type="binding site" evidence="1">
    <location>
        <position position="188"/>
    </location>
    <ligand>
        <name>Zn(2+)</name>
        <dbReference type="ChEBI" id="CHEBI:29105"/>
        <note>catalytic</note>
    </ligand>
</feature>
<comment type="caution">
    <text evidence="4">The sequence shown here is derived from an EMBL/GenBank/DDBJ whole genome shotgun (WGS) entry which is preliminary data.</text>
</comment>
<comment type="cofactor">
    <cofactor evidence="1 2">
        <name>Zn(2+)</name>
        <dbReference type="ChEBI" id="CHEBI:29105"/>
    </cofactor>
    <text evidence="1 2">Binds 1 zinc ion per subunit.</text>
</comment>
<proteinExistence type="predicted"/>
<dbReference type="CDD" id="cd04280">
    <property type="entry name" value="ZnMc_astacin_like"/>
    <property type="match status" value="1"/>
</dbReference>
<protein>
    <recommendedName>
        <fullName evidence="2">Metalloendopeptidase</fullName>
        <ecNumber evidence="2">3.4.24.-</ecNumber>
    </recommendedName>
</protein>
<evidence type="ECO:0000256" key="2">
    <source>
        <dbReference type="RuleBase" id="RU361183"/>
    </source>
</evidence>
<feature type="domain" description="Peptidase M12A" evidence="3">
    <location>
        <begin position="90"/>
        <end position="286"/>
    </location>
</feature>
<dbReference type="PRINTS" id="PR00480">
    <property type="entry name" value="ASTACIN"/>
</dbReference>
<reference evidence="4 5" key="1">
    <citation type="submission" date="2022-05" db="EMBL/GenBank/DDBJ databases">
        <title>A multi-omics perspective on studying reproductive biology in Daphnia sinensis.</title>
        <authorList>
            <person name="Jia J."/>
        </authorList>
    </citation>
    <scope>NUCLEOTIDE SEQUENCE [LARGE SCALE GENOMIC DNA]</scope>
    <source>
        <strain evidence="4 5">WSL</strain>
    </source>
</reference>
<dbReference type="EC" id="3.4.24.-" evidence="2"/>
<keyword evidence="1 2" id="KW-0482">Metalloprotease</keyword>
<organism evidence="4 5">
    <name type="scientific">Daphnia sinensis</name>
    <dbReference type="NCBI Taxonomy" id="1820382"/>
    <lineage>
        <taxon>Eukaryota</taxon>
        <taxon>Metazoa</taxon>
        <taxon>Ecdysozoa</taxon>
        <taxon>Arthropoda</taxon>
        <taxon>Crustacea</taxon>
        <taxon>Branchiopoda</taxon>
        <taxon>Diplostraca</taxon>
        <taxon>Cladocera</taxon>
        <taxon>Anomopoda</taxon>
        <taxon>Daphniidae</taxon>
        <taxon>Daphnia</taxon>
        <taxon>Daphnia similis group</taxon>
    </lineage>
</organism>
<dbReference type="InterPro" id="IPR024079">
    <property type="entry name" value="MetalloPept_cat_dom_sf"/>
</dbReference>
<evidence type="ECO:0000256" key="1">
    <source>
        <dbReference type="PROSITE-ProRule" id="PRU01211"/>
    </source>
</evidence>
<name>A0AAD5KQD4_9CRUS</name>
<evidence type="ECO:0000313" key="4">
    <source>
        <dbReference type="EMBL" id="KAI9558057.1"/>
    </source>
</evidence>
<comment type="caution">
    <text evidence="1">Lacks conserved residue(s) required for the propagation of feature annotation.</text>
</comment>
<feature type="active site" evidence="1">
    <location>
        <position position="185"/>
    </location>
</feature>
<keyword evidence="1 2" id="KW-0378">Hydrolase</keyword>